<dbReference type="PANTHER" id="PTHR23352:SF3">
    <property type="entry name" value="NEURAL PROLIFERATION DIFFERENTIATION AND CONTROL PROTEIN 1 ISOFORM X1"/>
    <property type="match status" value="1"/>
</dbReference>
<evidence type="ECO:0000256" key="1">
    <source>
        <dbReference type="SAM" id="MobiDB-lite"/>
    </source>
</evidence>
<dbReference type="EMBL" id="WNYA01000010">
    <property type="protein sequence ID" value="KAG8553096.1"/>
    <property type="molecule type" value="Genomic_DNA"/>
</dbReference>
<sequence length="277" mass="30834">MVIAGLHVVWLLVAGTVHSRCLSNLDCVMKNREMCPPGSSKCGPCIPNFEESESGKCIFTGSRRLTFMGPDSLIDIIQYRMSKEHKINPTETTTTTTTTAATASSNLTPTGDKPKLLQSSSDARVHSLLSSTFSPQMKDRKLGRRRKSEMNQTMSLTLIVICSLTAFSGVLVVAMCWYRLQKEVRLAQELAYTAYKGSRQHPCQRSADQMSHYMQHYSAQKKHFQAQEGSEKKPCQQLSTDSEADGEEFAIYECPGLAPTGEMEIHNPLFDPSRTKP</sequence>
<keyword evidence="2" id="KW-0472">Membrane</keyword>
<feature type="compositionally biased region" description="Low complexity" evidence="1">
    <location>
        <begin position="90"/>
        <end position="103"/>
    </location>
</feature>
<dbReference type="Proteomes" id="UP000824782">
    <property type="component" value="Unassembled WGS sequence"/>
</dbReference>
<evidence type="ECO:0000256" key="2">
    <source>
        <dbReference type="SAM" id="Phobius"/>
    </source>
</evidence>
<evidence type="ECO:0008006" key="6">
    <source>
        <dbReference type="Google" id="ProtNLM"/>
    </source>
</evidence>
<evidence type="ECO:0000256" key="3">
    <source>
        <dbReference type="SAM" id="SignalP"/>
    </source>
</evidence>
<feature type="region of interest" description="Disordered" evidence="1">
    <location>
        <begin position="258"/>
        <end position="277"/>
    </location>
</feature>
<keyword evidence="2" id="KW-1133">Transmembrane helix</keyword>
<evidence type="ECO:0000313" key="5">
    <source>
        <dbReference type="Proteomes" id="UP000824782"/>
    </source>
</evidence>
<protein>
    <recommendedName>
        <fullName evidence="6">Neural proliferation differentiation and control protein 1</fullName>
    </recommendedName>
</protein>
<feature type="chain" id="PRO_5043899604" description="Neural proliferation differentiation and control protein 1" evidence="3">
    <location>
        <begin position="20"/>
        <end position="277"/>
    </location>
</feature>
<comment type="caution">
    <text evidence="4">The sequence shown here is derived from an EMBL/GenBank/DDBJ whole genome shotgun (WGS) entry which is preliminary data.</text>
</comment>
<accession>A0AAV6ZV15</accession>
<reference evidence="4" key="1">
    <citation type="thesis" date="2020" institute="ProQuest LLC" country="789 East Eisenhower Parkway, Ann Arbor, MI, USA">
        <title>Comparative Genomics and Chromosome Evolution.</title>
        <authorList>
            <person name="Mudd A.B."/>
        </authorList>
    </citation>
    <scope>NUCLEOTIDE SEQUENCE</scope>
    <source>
        <strain evidence="4">237g6f4</strain>
        <tissue evidence="4">Blood</tissue>
    </source>
</reference>
<evidence type="ECO:0000313" key="4">
    <source>
        <dbReference type="EMBL" id="KAG8553096.1"/>
    </source>
</evidence>
<dbReference type="InterPro" id="IPR009635">
    <property type="entry name" value="NPDC1"/>
</dbReference>
<keyword evidence="2" id="KW-0812">Transmembrane</keyword>
<organism evidence="4 5">
    <name type="scientific">Engystomops pustulosus</name>
    <name type="common">Tungara frog</name>
    <name type="synonym">Physalaemus pustulosus</name>
    <dbReference type="NCBI Taxonomy" id="76066"/>
    <lineage>
        <taxon>Eukaryota</taxon>
        <taxon>Metazoa</taxon>
        <taxon>Chordata</taxon>
        <taxon>Craniata</taxon>
        <taxon>Vertebrata</taxon>
        <taxon>Euteleostomi</taxon>
        <taxon>Amphibia</taxon>
        <taxon>Batrachia</taxon>
        <taxon>Anura</taxon>
        <taxon>Neobatrachia</taxon>
        <taxon>Hyloidea</taxon>
        <taxon>Leptodactylidae</taxon>
        <taxon>Leiuperinae</taxon>
        <taxon>Engystomops</taxon>
    </lineage>
</organism>
<keyword evidence="3" id="KW-0732">Signal</keyword>
<dbReference type="PANTHER" id="PTHR23352">
    <property type="entry name" value="NEURAL PROLIFERATION DIFFERENTIATION AND CONTROL PROTEIN-1 NPDC-1 PROTEIN"/>
    <property type="match status" value="1"/>
</dbReference>
<keyword evidence="5" id="KW-1185">Reference proteome</keyword>
<dbReference type="GO" id="GO:0016020">
    <property type="term" value="C:membrane"/>
    <property type="evidence" value="ECO:0007669"/>
    <property type="project" value="InterPro"/>
</dbReference>
<gene>
    <name evidence="4" type="ORF">GDO81_003267</name>
</gene>
<proteinExistence type="predicted"/>
<name>A0AAV6ZV15_ENGPU</name>
<feature type="transmembrane region" description="Helical" evidence="2">
    <location>
        <begin position="154"/>
        <end position="178"/>
    </location>
</feature>
<feature type="region of interest" description="Disordered" evidence="1">
    <location>
        <begin position="89"/>
        <end position="113"/>
    </location>
</feature>
<feature type="signal peptide" evidence="3">
    <location>
        <begin position="1"/>
        <end position="19"/>
    </location>
</feature>
<dbReference type="AlphaFoldDB" id="A0AAV6ZV15"/>
<dbReference type="Pfam" id="PF06809">
    <property type="entry name" value="NPDC1"/>
    <property type="match status" value="2"/>
</dbReference>